<dbReference type="Gene3D" id="1.25.40.420">
    <property type="match status" value="1"/>
</dbReference>
<dbReference type="SMART" id="SM00225">
    <property type="entry name" value="BTB"/>
    <property type="match status" value="1"/>
</dbReference>
<keyword evidence="4" id="KW-0677">Repeat</keyword>
<dbReference type="Pfam" id="PF00096">
    <property type="entry name" value="zf-C2H2"/>
    <property type="match status" value="2"/>
</dbReference>
<evidence type="ECO:0000256" key="12">
    <source>
        <dbReference type="SAM" id="MobiDB-lite"/>
    </source>
</evidence>
<name>A0ABM0KA94_APLCA</name>
<feature type="domain" description="C2H2-type" evidence="14">
    <location>
        <begin position="811"/>
        <end position="838"/>
    </location>
</feature>
<feature type="compositionally biased region" description="Polar residues" evidence="12">
    <location>
        <begin position="395"/>
        <end position="407"/>
    </location>
</feature>
<keyword evidence="15" id="KW-1185">Reference proteome</keyword>
<sequence>MIDEQNRQHVALRKPARPAGGGHVTVPVHHVWPGEHIKIQPPFPDRTVKNIKFWQRLSHICETDVATERLWNNSTLCLFYFHSLRMQSDILPLCDSPPHSFLINKLCALKESEEFCDLVFELSGARYNAHRLVLVVWSPVMRNMLDPRVATTQHVRVLCDQHDAFQSFLNFLYSGVLEEAMSNISTLLLLASTFQVHILRSMCETYLIRTTTVDNVISHFHLAVKFQLSDLESGCVRFLGENLDDAVQKSDFRDLAPEQFNAFLGSHHVSRLNPEMKLFLIISWLRGDVPKRQQYLVLLLGHLDWEVVAKDFLLEISQTENFFTSNPSSLYLLLQTLHSAAITLGPYTDQFEALREQYSYLLSSVVTSIVDLGSGRHKVFHPVSLSVISNSPTLQAADSAHSRQPQVSADVDQPDQKTSKSRKKKVPISVTESPECVSESPHEPSKDNTDSPDVSGRDEKGDTLGEPALRAHRSRGSMKRKLKLPRRLISTEEQTEKEEEKASSSRQAKKRKSELVQSNQRSTEKAVSKEVSKSPPDQEILRSNTRSARSGDLSSSSDGKGKGSKTITTKADPIAPRMSTRVREQRKEVTTESVEVTSDETRTVSLRASGRPQRGQTKVVPSKAYEESKKGGKAVEASSAKLKSQELSQEDSSSTKKLTKDEPPRTLKCSTCSFSCNTKVELDKHKKKAHESKGTFRCPLCDFVCKWNKEFNEHLKSQHFQGPPYLCDGEDCHFSTDKMATLLTHRRQHTDDRPYVCSSCLMAFRTRNNLYAHIKNHSDEKKYQCPECSRTFKLKNTLDQHMVTHSDLRPYLCDLCGFSTKFQSHLIAHKKIHTGDVFRCNFPSCKYATPKRSQLEAHMRSHLGIREHVCKVCSKAFIERSHLVRHERTHSAVRAHKCDVCEYASSRVDKLREHVKKHHSGETEGSVELATTSAQGKGKKKKGSGAAEDKTDSFSAQSSAIVETSKDTPTTLTDTPTSLADTPTTLTDTRQGPGASSAPVVSVRHEESKKRGADSGYKKGVEDCGSAYRVGVESQQYSNRHRVVLENTAHVAGGRRLEESLEPHRLERDMTAEEFFIRMGLNLNDIHSSGSSSVLSDPRGEVISVSLANVHTAAQAEVTQVSQYEPREADCHAAIHQLSSPQAPPPQQTLLLPSSRLPPPPPPHGSVMTFAPPPSIPSSSHLHHVPHPQPVLVIPAGSTMATAEHSVYQPQPQPQPQHDHMADFSHLGTFQFQEHL</sequence>
<dbReference type="RefSeq" id="XP_005112687.1">
    <property type="nucleotide sequence ID" value="XM_005112630.3"/>
</dbReference>
<feature type="compositionally biased region" description="Basic and acidic residues" evidence="12">
    <location>
        <begin position="581"/>
        <end position="590"/>
    </location>
</feature>
<feature type="compositionally biased region" description="Basic residues" evidence="12">
    <location>
        <begin position="470"/>
        <end position="486"/>
    </location>
</feature>
<feature type="compositionally biased region" description="Polar residues" evidence="12">
    <location>
        <begin position="953"/>
        <end position="962"/>
    </location>
</feature>
<evidence type="ECO:0000313" key="15">
    <source>
        <dbReference type="Proteomes" id="UP000694888"/>
    </source>
</evidence>
<dbReference type="SMART" id="SM00875">
    <property type="entry name" value="BACK"/>
    <property type="match status" value="1"/>
</dbReference>
<comment type="similarity">
    <text evidence="2">Belongs to the krueppel C2H2-type zinc-finger protein family.</text>
</comment>
<feature type="compositionally biased region" description="Low complexity" evidence="12">
    <location>
        <begin position="967"/>
        <end position="989"/>
    </location>
</feature>
<evidence type="ECO:0000259" key="14">
    <source>
        <dbReference type="PROSITE" id="PS50157"/>
    </source>
</evidence>
<organism evidence="15 16">
    <name type="scientific">Aplysia californica</name>
    <name type="common">California sea hare</name>
    <dbReference type="NCBI Taxonomy" id="6500"/>
    <lineage>
        <taxon>Eukaryota</taxon>
        <taxon>Metazoa</taxon>
        <taxon>Spiralia</taxon>
        <taxon>Lophotrochozoa</taxon>
        <taxon>Mollusca</taxon>
        <taxon>Gastropoda</taxon>
        <taxon>Heterobranchia</taxon>
        <taxon>Euthyneura</taxon>
        <taxon>Tectipleura</taxon>
        <taxon>Aplysiida</taxon>
        <taxon>Aplysioidea</taxon>
        <taxon>Aplysiidae</taxon>
        <taxon>Aplysia</taxon>
    </lineage>
</organism>
<feature type="domain" description="BTB" evidence="13">
    <location>
        <begin position="116"/>
        <end position="181"/>
    </location>
</feature>
<dbReference type="Pfam" id="PF00651">
    <property type="entry name" value="BTB"/>
    <property type="match status" value="1"/>
</dbReference>
<evidence type="ECO:0000256" key="6">
    <source>
        <dbReference type="ARBA" id="ARBA00022833"/>
    </source>
</evidence>
<feature type="domain" description="C2H2-type" evidence="14">
    <location>
        <begin position="725"/>
        <end position="754"/>
    </location>
</feature>
<dbReference type="InterPro" id="IPR000210">
    <property type="entry name" value="BTB/POZ_dom"/>
</dbReference>
<dbReference type="InterPro" id="IPR036236">
    <property type="entry name" value="Znf_C2H2_sf"/>
</dbReference>
<keyword evidence="5 11" id="KW-0863">Zinc-finger</keyword>
<protein>
    <submittedName>
        <fullName evidence="16">Uncharacterized protein LOC101862921 isoform X1</fullName>
    </submittedName>
</protein>
<gene>
    <name evidence="16" type="primary">LOC101862921</name>
</gene>
<feature type="region of interest" description="Disordered" evidence="12">
    <location>
        <begin position="1"/>
        <end position="23"/>
    </location>
</feature>
<dbReference type="Gene3D" id="3.30.710.10">
    <property type="entry name" value="Potassium Channel Kv1.1, Chain A"/>
    <property type="match status" value="1"/>
</dbReference>
<keyword evidence="8" id="KW-0238">DNA-binding</keyword>
<keyword evidence="9" id="KW-0804">Transcription</keyword>
<proteinExistence type="inferred from homology"/>
<dbReference type="PANTHER" id="PTHR24393:SF15">
    <property type="entry name" value="IP01243P-RELATED"/>
    <property type="match status" value="1"/>
</dbReference>
<evidence type="ECO:0000256" key="4">
    <source>
        <dbReference type="ARBA" id="ARBA00022737"/>
    </source>
</evidence>
<feature type="compositionally biased region" description="Polar residues" evidence="12">
    <location>
        <begin position="641"/>
        <end position="656"/>
    </location>
</feature>
<dbReference type="CDD" id="cd18186">
    <property type="entry name" value="BTB_POZ_ZBTB_KLHL-like"/>
    <property type="match status" value="1"/>
</dbReference>
<reference evidence="16" key="1">
    <citation type="submission" date="2025-08" db="UniProtKB">
        <authorList>
            <consortium name="RefSeq"/>
        </authorList>
    </citation>
    <scope>IDENTIFICATION</scope>
</reference>
<keyword evidence="6" id="KW-0862">Zinc</keyword>
<feature type="compositionally biased region" description="Low complexity" evidence="12">
    <location>
        <begin position="545"/>
        <end position="571"/>
    </location>
</feature>
<feature type="domain" description="C2H2-type" evidence="14">
    <location>
        <begin position="868"/>
        <end position="895"/>
    </location>
</feature>
<dbReference type="Proteomes" id="UP000694888">
    <property type="component" value="Unplaced"/>
</dbReference>
<feature type="domain" description="C2H2-type" evidence="14">
    <location>
        <begin position="783"/>
        <end position="810"/>
    </location>
</feature>
<evidence type="ECO:0000256" key="10">
    <source>
        <dbReference type="ARBA" id="ARBA00023242"/>
    </source>
</evidence>
<dbReference type="InterPro" id="IPR011333">
    <property type="entry name" value="SKP1/BTB/POZ_sf"/>
</dbReference>
<dbReference type="InterPro" id="IPR011705">
    <property type="entry name" value="BACK"/>
</dbReference>
<evidence type="ECO:0000256" key="2">
    <source>
        <dbReference type="ARBA" id="ARBA00006991"/>
    </source>
</evidence>
<evidence type="ECO:0000313" key="16">
    <source>
        <dbReference type="RefSeq" id="XP_005112687.1"/>
    </source>
</evidence>
<feature type="domain" description="C2H2-type" evidence="14">
    <location>
        <begin position="838"/>
        <end position="867"/>
    </location>
</feature>
<keyword evidence="10" id="KW-0539">Nucleus</keyword>
<feature type="domain" description="C2H2-type" evidence="14">
    <location>
        <begin position="896"/>
        <end position="924"/>
    </location>
</feature>
<dbReference type="PANTHER" id="PTHR24393">
    <property type="entry name" value="ZINC FINGER PROTEIN"/>
    <property type="match status" value="1"/>
</dbReference>
<accession>A0ABM0KA94</accession>
<dbReference type="InterPro" id="IPR013087">
    <property type="entry name" value="Znf_C2H2_type"/>
</dbReference>
<dbReference type="PROSITE" id="PS50157">
    <property type="entry name" value="ZINC_FINGER_C2H2_2"/>
    <property type="match status" value="7"/>
</dbReference>
<dbReference type="SUPFAM" id="SSF57667">
    <property type="entry name" value="beta-beta-alpha zinc fingers"/>
    <property type="match status" value="4"/>
</dbReference>
<feature type="compositionally biased region" description="Basic and acidic residues" evidence="12">
    <location>
        <begin position="440"/>
        <end position="463"/>
    </location>
</feature>
<feature type="domain" description="C2H2-type" evidence="14">
    <location>
        <begin position="755"/>
        <end position="782"/>
    </location>
</feature>
<feature type="compositionally biased region" description="Basic and acidic residues" evidence="12">
    <location>
        <begin position="522"/>
        <end position="532"/>
    </location>
</feature>
<dbReference type="Gene3D" id="3.30.160.60">
    <property type="entry name" value="Classic Zinc Finger"/>
    <property type="match status" value="5"/>
</dbReference>
<dbReference type="PROSITE" id="PS50097">
    <property type="entry name" value="BTB"/>
    <property type="match status" value="1"/>
</dbReference>
<keyword evidence="3" id="KW-0479">Metal-binding</keyword>
<evidence type="ECO:0000256" key="7">
    <source>
        <dbReference type="ARBA" id="ARBA00023015"/>
    </source>
</evidence>
<dbReference type="PROSITE" id="PS00028">
    <property type="entry name" value="ZINC_FINGER_C2H2_1"/>
    <property type="match status" value="5"/>
</dbReference>
<evidence type="ECO:0000256" key="1">
    <source>
        <dbReference type="ARBA" id="ARBA00004123"/>
    </source>
</evidence>
<feature type="region of interest" description="Disordered" evidence="12">
    <location>
        <begin position="1138"/>
        <end position="1163"/>
    </location>
</feature>
<evidence type="ECO:0000256" key="5">
    <source>
        <dbReference type="ARBA" id="ARBA00022771"/>
    </source>
</evidence>
<dbReference type="GeneID" id="101862921"/>
<evidence type="ECO:0000256" key="3">
    <source>
        <dbReference type="ARBA" id="ARBA00022723"/>
    </source>
</evidence>
<dbReference type="SUPFAM" id="SSF54695">
    <property type="entry name" value="POZ domain"/>
    <property type="match status" value="1"/>
</dbReference>
<dbReference type="CDD" id="cd14733">
    <property type="entry name" value="BACK"/>
    <property type="match status" value="1"/>
</dbReference>
<feature type="region of interest" description="Disordered" evidence="12">
    <location>
        <begin position="395"/>
        <end position="666"/>
    </location>
</feature>
<keyword evidence="7" id="KW-0805">Transcription regulation</keyword>
<dbReference type="Pfam" id="PF07707">
    <property type="entry name" value="BACK"/>
    <property type="match status" value="1"/>
</dbReference>
<evidence type="ECO:0000256" key="11">
    <source>
        <dbReference type="PROSITE-ProRule" id="PRU00042"/>
    </source>
</evidence>
<evidence type="ECO:0000256" key="8">
    <source>
        <dbReference type="ARBA" id="ARBA00023125"/>
    </source>
</evidence>
<feature type="region of interest" description="Disordered" evidence="12">
    <location>
        <begin position="913"/>
        <end position="1018"/>
    </location>
</feature>
<dbReference type="SMART" id="SM00355">
    <property type="entry name" value="ZnF_C2H2"/>
    <property type="match status" value="9"/>
</dbReference>
<evidence type="ECO:0000259" key="13">
    <source>
        <dbReference type="PROSITE" id="PS50097"/>
    </source>
</evidence>
<comment type="subcellular location">
    <subcellularLocation>
        <location evidence="1">Nucleus</location>
    </subcellularLocation>
</comment>
<evidence type="ECO:0000256" key="9">
    <source>
        <dbReference type="ARBA" id="ARBA00023163"/>
    </source>
</evidence>
<feature type="compositionally biased region" description="Basic and acidic residues" evidence="12">
    <location>
        <begin position="1003"/>
        <end position="1018"/>
    </location>
</feature>